<dbReference type="EMBL" id="JJMU01000004">
    <property type="protein sequence ID" value="KGE15870.1"/>
    <property type="molecule type" value="Genomic_DNA"/>
</dbReference>
<sequence>MPRTDIQQKHFSNAEAWRDWLVENHETEDGIWMICFNKKSGKSGISWSEAVDQALCFGWIDSIKRSVDEYSSIQFFGKRKAKSTWSKINKLKVDQLIANGLMEASGFQAIEIAKRNGSWTILDDVEALIIPSDLDATLIRSPEAYSFFNALSKSSKKALLQWVALAKKPETRLRRIEEIASAAAQKTMPNSF</sequence>
<proteinExistence type="predicted"/>
<comment type="caution">
    <text evidence="1">The sequence shown here is derived from an EMBL/GenBank/DDBJ whole genome shotgun (WGS) entry which is preliminary data.</text>
</comment>
<evidence type="ECO:0000313" key="2">
    <source>
        <dbReference type="Proteomes" id="UP000031802"/>
    </source>
</evidence>
<accession>A0A0B8TC37</accession>
<dbReference type="eggNOG" id="COG4430">
    <property type="taxonomic scope" value="Bacteria"/>
</dbReference>
<dbReference type="Pfam" id="PF13376">
    <property type="entry name" value="OmdA"/>
    <property type="match status" value="1"/>
</dbReference>
<evidence type="ECO:0000313" key="1">
    <source>
        <dbReference type="EMBL" id="KGE15870.1"/>
    </source>
</evidence>
<evidence type="ECO:0008006" key="3">
    <source>
        <dbReference type="Google" id="ProtNLM"/>
    </source>
</evidence>
<dbReference type="RefSeq" id="WP_037494616.1">
    <property type="nucleotide sequence ID" value="NZ_JJMU01000004.1"/>
</dbReference>
<protein>
    <recommendedName>
        <fullName evidence="3">Bacteriocin-protection protein</fullName>
    </recommendedName>
</protein>
<reference evidence="2" key="1">
    <citation type="submission" date="2014-04" db="EMBL/GenBank/DDBJ databases">
        <title>Whole-Genome optical mapping and complete genome sequence of Sphingobacterium deserti sp. nov., a new spaces isolated from desert in the west of China.</title>
        <authorList>
            <person name="Teng C."/>
            <person name="Zhou Z."/>
            <person name="Li X."/>
            <person name="Chen M."/>
            <person name="Lin M."/>
            <person name="Wang L."/>
            <person name="Su S."/>
            <person name="Zhang C."/>
            <person name="Zhang W."/>
        </authorList>
    </citation>
    <scope>NUCLEOTIDE SEQUENCE [LARGE SCALE GENOMIC DNA]</scope>
    <source>
        <strain evidence="2">ACCC05744</strain>
    </source>
</reference>
<gene>
    <name evidence="1" type="ORF">DI53_0304</name>
</gene>
<dbReference type="AlphaFoldDB" id="A0A0B8TC37"/>
<dbReference type="STRING" id="1229276.DI53_0304"/>
<organism evidence="1 2">
    <name type="scientific">Sphingobacterium deserti</name>
    <dbReference type="NCBI Taxonomy" id="1229276"/>
    <lineage>
        <taxon>Bacteria</taxon>
        <taxon>Pseudomonadati</taxon>
        <taxon>Bacteroidota</taxon>
        <taxon>Sphingobacteriia</taxon>
        <taxon>Sphingobacteriales</taxon>
        <taxon>Sphingobacteriaceae</taxon>
        <taxon>Sphingobacterium</taxon>
    </lineage>
</organism>
<name>A0A0B8TC37_9SPHI</name>
<reference evidence="1 2" key="2">
    <citation type="journal article" date="2015" name="PLoS ONE">
        <title>Whole-Genome Optical Mapping and Finished Genome Sequence of Sphingobacterium deserti sp. nov., a New Species Isolated from the Western Desert of China.</title>
        <authorList>
            <person name="Teng C."/>
            <person name="Zhou Z."/>
            <person name="Molnar I."/>
            <person name="Li X."/>
            <person name="Tang R."/>
            <person name="Chen M."/>
            <person name="Wang L."/>
            <person name="Su S."/>
            <person name="Zhang W."/>
            <person name="Lin M."/>
        </authorList>
    </citation>
    <scope>NUCLEOTIDE SEQUENCE [LARGE SCALE GENOMIC DNA]</scope>
    <source>
        <strain evidence="2">ACCC05744</strain>
    </source>
</reference>
<dbReference type="Proteomes" id="UP000031802">
    <property type="component" value="Unassembled WGS sequence"/>
</dbReference>
<dbReference type="OrthoDB" id="9796999at2"/>
<keyword evidence="2" id="KW-1185">Reference proteome</keyword>
<dbReference type="PATRIC" id="fig|1229276.3.peg.313"/>